<sequence length="197" mass="21328">MAGRERIRNPKSKARILEAAERVVAKRGPANLTLDAVAAEAGLSKGGLLYNFPSKQSLIEGMLQSFCDRHRAYLAELREQDGARPNAAVRNLLAAKRDIPLDRGAKLAVLAGVAENPDLLAPLRVELEETLRELEQDSPDPRLALLVWLASDGLMFWELLGISPLDDAGRAQICAYMRSLVDDDTSTAAPAASSLNS</sequence>
<dbReference type="SUPFAM" id="SSF46689">
    <property type="entry name" value="Homeodomain-like"/>
    <property type="match status" value="1"/>
</dbReference>
<evidence type="ECO:0000313" key="6">
    <source>
        <dbReference type="EMBL" id="TCT09254.1"/>
    </source>
</evidence>
<keyword evidence="7" id="KW-1185">Reference proteome</keyword>
<comment type="caution">
    <text evidence="6">The sequence shown here is derived from an EMBL/GenBank/DDBJ whole genome shotgun (WGS) entry which is preliminary data.</text>
</comment>
<dbReference type="SUPFAM" id="SSF48498">
    <property type="entry name" value="Tetracyclin repressor-like, C-terminal domain"/>
    <property type="match status" value="1"/>
</dbReference>
<evidence type="ECO:0000259" key="5">
    <source>
        <dbReference type="PROSITE" id="PS50977"/>
    </source>
</evidence>
<evidence type="ECO:0000256" key="2">
    <source>
        <dbReference type="ARBA" id="ARBA00023125"/>
    </source>
</evidence>
<feature type="domain" description="HTH tetR-type" evidence="5">
    <location>
        <begin position="10"/>
        <end position="70"/>
    </location>
</feature>
<dbReference type="Pfam" id="PF00440">
    <property type="entry name" value="TetR_N"/>
    <property type="match status" value="1"/>
</dbReference>
<evidence type="ECO:0000256" key="1">
    <source>
        <dbReference type="ARBA" id="ARBA00023015"/>
    </source>
</evidence>
<dbReference type="PRINTS" id="PR00455">
    <property type="entry name" value="HTHTETR"/>
</dbReference>
<reference evidence="6 7" key="1">
    <citation type="submission" date="2019-03" db="EMBL/GenBank/DDBJ databases">
        <title>Genomic Encyclopedia of Type Strains, Phase IV (KMG-IV): sequencing the most valuable type-strain genomes for metagenomic binning, comparative biology and taxonomic classification.</title>
        <authorList>
            <person name="Goeker M."/>
        </authorList>
    </citation>
    <scope>NUCLEOTIDE SEQUENCE [LARGE SCALE GENOMIC DNA]</scope>
    <source>
        <strain evidence="6 7">DSM 19345</strain>
    </source>
</reference>
<dbReference type="InterPro" id="IPR050109">
    <property type="entry name" value="HTH-type_TetR-like_transc_reg"/>
</dbReference>
<dbReference type="InterPro" id="IPR001647">
    <property type="entry name" value="HTH_TetR"/>
</dbReference>
<organism evidence="6 7">
    <name type="scientific">Tepidamorphus gemmatus</name>
    <dbReference type="NCBI Taxonomy" id="747076"/>
    <lineage>
        <taxon>Bacteria</taxon>
        <taxon>Pseudomonadati</taxon>
        <taxon>Pseudomonadota</taxon>
        <taxon>Alphaproteobacteria</taxon>
        <taxon>Hyphomicrobiales</taxon>
        <taxon>Tepidamorphaceae</taxon>
        <taxon>Tepidamorphus</taxon>
    </lineage>
</organism>
<dbReference type="GO" id="GO:0003700">
    <property type="term" value="F:DNA-binding transcription factor activity"/>
    <property type="evidence" value="ECO:0007669"/>
    <property type="project" value="TreeGrafter"/>
</dbReference>
<feature type="DNA-binding region" description="H-T-H motif" evidence="4">
    <location>
        <begin position="33"/>
        <end position="52"/>
    </location>
</feature>
<dbReference type="InterPro" id="IPR009057">
    <property type="entry name" value="Homeodomain-like_sf"/>
</dbReference>
<dbReference type="PROSITE" id="PS50977">
    <property type="entry name" value="HTH_TETR_2"/>
    <property type="match status" value="1"/>
</dbReference>
<dbReference type="Gene3D" id="1.10.357.10">
    <property type="entry name" value="Tetracycline Repressor, domain 2"/>
    <property type="match status" value="1"/>
</dbReference>
<evidence type="ECO:0000256" key="4">
    <source>
        <dbReference type="PROSITE-ProRule" id="PRU00335"/>
    </source>
</evidence>
<dbReference type="Proteomes" id="UP000295678">
    <property type="component" value="Unassembled WGS sequence"/>
</dbReference>
<dbReference type="GO" id="GO:0000976">
    <property type="term" value="F:transcription cis-regulatory region binding"/>
    <property type="evidence" value="ECO:0007669"/>
    <property type="project" value="TreeGrafter"/>
</dbReference>
<keyword evidence="3" id="KW-0804">Transcription</keyword>
<dbReference type="RefSeq" id="WP_132806969.1">
    <property type="nucleotide sequence ID" value="NZ_SMAK01000007.1"/>
</dbReference>
<dbReference type="AlphaFoldDB" id="A0A4R3M729"/>
<dbReference type="InterPro" id="IPR041479">
    <property type="entry name" value="TetR_CgmR_C"/>
</dbReference>
<protein>
    <submittedName>
        <fullName evidence="6">TetR family transcriptional regulator</fullName>
    </submittedName>
</protein>
<dbReference type="PANTHER" id="PTHR30055">
    <property type="entry name" value="HTH-TYPE TRANSCRIPTIONAL REGULATOR RUTR"/>
    <property type="match status" value="1"/>
</dbReference>
<dbReference type="Pfam" id="PF17937">
    <property type="entry name" value="TetR_C_28"/>
    <property type="match status" value="1"/>
</dbReference>
<dbReference type="EMBL" id="SMAK01000007">
    <property type="protein sequence ID" value="TCT09254.1"/>
    <property type="molecule type" value="Genomic_DNA"/>
</dbReference>
<name>A0A4R3M729_9HYPH</name>
<dbReference type="InterPro" id="IPR036271">
    <property type="entry name" value="Tet_transcr_reg_TetR-rel_C_sf"/>
</dbReference>
<keyword evidence="2 4" id="KW-0238">DNA-binding</keyword>
<proteinExistence type="predicted"/>
<keyword evidence="1" id="KW-0805">Transcription regulation</keyword>
<dbReference type="PANTHER" id="PTHR30055:SF234">
    <property type="entry name" value="HTH-TYPE TRANSCRIPTIONAL REGULATOR BETI"/>
    <property type="match status" value="1"/>
</dbReference>
<evidence type="ECO:0000256" key="3">
    <source>
        <dbReference type="ARBA" id="ARBA00023163"/>
    </source>
</evidence>
<evidence type="ECO:0000313" key="7">
    <source>
        <dbReference type="Proteomes" id="UP000295678"/>
    </source>
</evidence>
<accession>A0A4R3M729</accession>
<dbReference type="OrthoDB" id="2356263at2"/>
<gene>
    <name evidence="6" type="ORF">EDC22_107100</name>
</gene>